<name>A0A0K6HUF6_9HYPH</name>
<dbReference type="PANTHER" id="PTHR43707:SF1">
    <property type="entry name" value="HISTIDINE--TRNA LIGASE, MITOCHONDRIAL-RELATED"/>
    <property type="match status" value="1"/>
</dbReference>
<sequence length="389" mass="40920">MTGSTAANGSGADAGTARLAATALARLQAAGHTRIDPPILQPADTFLDLVGEDIRRRLFLTNGADGPELCLRPDFTIPVCRQHLESEPANRRDDYCYAGPVFRQRPGGIGEIPQVGAESFGRTDREQADAAMLALATGVLADLGITDPVIRIGDETIFTAVLAGLNLPVVWQRRLRGLFGETARLDAAIARMGGEGVQDDSATRLGFLAALDGANHEAAQQVVTDLLSIAGITAVAGRSASEIAERFLEQAALANGSGANAGAAATLRDYLAIKGQPDVALCELKAFASRHGLDLSGPLAAFEARLAAINAHGLAASRMQFAADFGRRLDYYTGFVFEMTAAGHDLPGQIVGGGRYDKLLRLLGAPHEVPAVGFSLWLDRLQTVVEARA</sequence>
<evidence type="ECO:0000256" key="1">
    <source>
        <dbReference type="ARBA" id="ARBA00023102"/>
    </source>
</evidence>
<accession>A0A0K6HUF6</accession>
<dbReference type="RefSeq" id="WP_208975581.1">
    <property type="nucleotide sequence ID" value="NZ_CYHE01000003.1"/>
</dbReference>
<keyword evidence="5" id="KW-1185">Reference proteome</keyword>
<dbReference type="GO" id="GO:0016757">
    <property type="term" value="F:glycosyltransferase activity"/>
    <property type="evidence" value="ECO:0007669"/>
    <property type="project" value="UniProtKB-KW"/>
</dbReference>
<dbReference type="NCBIfam" id="NF008953">
    <property type="entry name" value="PRK12295.1-6"/>
    <property type="match status" value="1"/>
</dbReference>
<dbReference type="InterPro" id="IPR004516">
    <property type="entry name" value="HisRS/HisZ"/>
</dbReference>
<dbReference type="SUPFAM" id="SSF55681">
    <property type="entry name" value="Class II aaRS and biotin synthetases"/>
    <property type="match status" value="1"/>
</dbReference>
<evidence type="ECO:0000259" key="3">
    <source>
        <dbReference type="Pfam" id="PF13393"/>
    </source>
</evidence>
<reference evidence="5" key="1">
    <citation type="submission" date="2015-08" db="EMBL/GenBank/DDBJ databases">
        <authorList>
            <person name="Varghese N."/>
        </authorList>
    </citation>
    <scope>NUCLEOTIDE SEQUENCE [LARGE SCALE GENOMIC DNA]</scope>
    <source>
        <strain evidence="5">DSM 23407</strain>
    </source>
</reference>
<dbReference type="Proteomes" id="UP000183900">
    <property type="component" value="Unassembled WGS sequence"/>
</dbReference>
<feature type="domain" description="Class II Histidinyl-tRNA synthetase (HisRS)-like catalytic core" evidence="3">
    <location>
        <begin position="17"/>
        <end position="220"/>
    </location>
</feature>
<feature type="binding site" evidence="2">
    <location>
        <begin position="74"/>
        <end position="76"/>
    </location>
    <ligand>
        <name>L-histidine</name>
        <dbReference type="ChEBI" id="CHEBI:57595"/>
    </ligand>
</feature>
<evidence type="ECO:0000313" key="5">
    <source>
        <dbReference type="Proteomes" id="UP000183900"/>
    </source>
</evidence>
<dbReference type="InterPro" id="IPR045864">
    <property type="entry name" value="aa-tRNA-synth_II/BPL/LPL"/>
</dbReference>
<protein>
    <submittedName>
        <fullName evidence="4">ATP phosphoribosyltransferase regulatory subunit HisZ</fullName>
    </submittedName>
</protein>
<dbReference type="Gene3D" id="3.30.930.10">
    <property type="entry name" value="Bira Bifunctional Protein, Domain 2"/>
    <property type="match status" value="1"/>
</dbReference>
<dbReference type="GO" id="GO:0004821">
    <property type="term" value="F:histidine-tRNA ligase activity"/>
    <property type="evidence" value="ECO:0007669"/>
    <property type="project" value="TreeGrafter"/>
</dbReference>
<dbReference type="GO" id="GO:0006427">
    <property type="term" value="P:histidyl-tRNA aminoacylation"/>
    <property type="evidence" value="ECO:0007669"/>
    <property type="project" value="TreeGrafter"/>
</dbReference>
<dbReference type="GO" id="GO:0005737">
    <property type="term" value="C:cytoplasm"/>
    <property type="evidence" value="ECO:0007669"/>
    <property type="project" value="InterPro"/>
</dbReference>
<dbReference type="AlphaFoldDB" id="A0A0K6HUF6"/>
<dbReference type="PIRSF" id="PIRSF001549">
    <property type="entry name" value="His-tRNA_synth"/>
    <property type="match status" value="1"/>
</dbReference>
<feature type="binding site" evidence="2">
    <location>
        <begin position="331"/>
        <end position="332"/>
    </location>
    <ligand>
        <name>L-histidine</name>
        <dbReference type="ChEBI" id="CHEBI:57595"/>
    </ligand>
</feature>
<keyword evidence="1" id="KW-0368">Histidine biosynthesis</keyword>
<feature type="domain" description="Class II Histidinyl-tRNA synthetase (HisRS)-like catalytic core" evidence="3">
    <location>
        <begin position="223"/>
        <end position="381"/>
    </location>
</feature>
<keyword evidence="4" id="KW-0328">Glycosyltransferase</keyword>
<dbReference type="EMBL" id="CYHE01000003">
    <property type="protein sequence ID" value="CUA94647.1"/>
    <property type="molecule type" value="Genomic_DNA"/>
</dbReference>
<feature type="binding site" evidence="2">
    <location>
        <position position="118"/>
    </location>
    <ligand>
        <name>L-histidine</name>
        <dbReference type="ChEBI" id="CHEBI:57595"/>
    </ligand>
</feature>
<evidence type="ECO:0000313" key="4">
    <source>
        <dbReference type="EMBL" id="CUA94647.1"/>
    </source>
</evidence>
<feature type="binding site" evidence="2">
    <location>
        <position position="103"/>
    </location>
    <ligand>
        <name>L-histidine</name>
        <dbReference type="ChEBI" id="CHEBI:57595"/>
    </ligand>
</feature>
<dbReference type="Pfam" id="PF13393">
    <property type="entry name" value="tRNA-synt_His"/>
    <property type="match status" value="2"/>
</dbReference>
<organism evidence="4 5">
    <name type="scientific">Pannonibacter indicus</name>
    <dbReference type="NCBI Taxonomy" id="466044"/>
    <lineage>
        <taxon>Bacteria</taxon>
        <taxon>Pseudomonadati</taxon>
        <taxon>Pseudomonadota</taxon>
        <taxon>Alphaproteobacteria</taxon>
        <taxon>Hyphomicrobiales</taxon>
        <taxon>Stappiaceae</taxon>
        <taxon>Pannonibacter</taxon>
    </lineage>
</organism>
<proteinExistence type="predicted"/>
<dbReference type="PANTHER" id="PTHR43707">
    <property type="entry name" value="HISTIDYL-TRNA SYNTHETASE"/>
    <property type="match status" value="1"/>
</dbReference>
<feature type="binding site" evidence="2">
    <location>
        <position position="114"/>
    </location>
    <ligand>
        <name>L-histidine</name>
        <dbReference type="ChEBI" id="CHEBI:57595"/>
    </ligand>
</feature>
<dbReference type="GO" id="GO:0000105">
    <property type="term" value="P:L-histidine biosynthetic process"/>
    <property type="evidence" value="ECO:0007669"/>
    <property type="project" value="UniProtKB-KW"/>
</dbReference>
<dbReference type="InterPro" id="IPR041715">
    <property type="entry name" value="HisRS-like_core"/>
</dbReference>
<keyword evidence="1" id="KW-0028">Amino-acid biosynthesis</keyword>
<evidence type="ECO:0000256" key="2">
    <source>
        <dbReference type="PIRSR" id="PIRSR001549-1"/>
    </source>
</evidence>
<feature type="binding site" evidence="2">
    <location>
        <position position="327"/>
    </location>
    <ligand>
        <name>L-histidine</name>
        <dbReference type="ChEBI" id="CHEBI:57595"/>
    </ligand>
</feature>
<keyword evidence="4" id="KW-0808">Transferase</keyword>
<gene>
    <name evidence="4" type="ORF">Ga0061067_103255</name>
</gene>